<keyword evidence="2" id="KW-0560">Oxidoreductase</keyword>
<proteinExistence type="predicted"/>
<dbReference type="InterPro" id="IPR041854">
    <property type="entry name" value="BFD-like_2Fe2S-bd_dom_sf"/>
</dbReference>
<gene>
    <name evidence="2" type="ORF">AVDCRST_MAG16-1970</name>
</gene>
<accession>A0A6J4LY41</accession>
<name>A0A6J4LY41_9ACTN</name>
<evidence type="ECO:0000313" key="2">
    <source>
        <dbReference type="EMBL" id="CAA9345037.1"/>
    </source>
</evidence>
<dbReference type="InterPro" id="IPR007419">
    <property type="entry name" value="BFD-like_2Fe2S-bd_dom"/>
</dbReference>
<sequence>MLVCHCHRVNDARIDQVLSAGADGVRGVVRATRAGTGCGGCLPQLREICAARAAEPVCELHGDEAMAG</sequence>
<feature type="domain" description="BFD-like [2Fe-2S]-binding" evidence="1">
    <location>
        <begin position="2"/>
        <end position="48"/>
    </location>
</feature>
<dbReference type="GO" id="GO:0008942">
    <property type="term" value="F:nitrite reductase [NAD(P)H] activity"/>
    <property type="evidence" value="ECO:0007669"/>
    <property type="project" value="UniProtKB-EC"/>
</dbReference>
<evidence type="ECO:0000259" key="1">
    <source>
        <dbReference type="Pfam" id="PF04324"/>
    </source>
</evidence>
<organism evidence="2">
    <name type="scientific">uncultured Frankineae bacterium</name>
    <dbReference type="NCBI Taxonomy" id="437475"/>
    <lineage>
        <taxon>Bacteria</taxon>
        <taxon>Bacillati</taxon>
        <taxon>Actinomycetota</taxon>
        <taxon>Actinomycetes</taxon>
        <taxon>Frankiales</taxon>
        <taxon>environmental samples</taxon>
    </lineage>
</organism>
<dbReference type="EC" id="1.7.1.4" evidence="2"/>
<dbReference type="EMBL" id="CADCUE010000180">
    <property type="protein sequence ID" value="CAA9345037.1"/>
    <property type="molecule type" value="Genomic_DNA"/>
</dbReference>
<reference evidence="2" key="1">
    <citation type="submission" date="2020-02" db="EMBL/GenBank/DDBJ databases">
        <authorList>
            <person name="Meier V. D."/>
        </authorList>
    </citation>
    <scope>NUCLEOTIDE SEQUENCE</scope>
    <source>
        <strain evidence="2">AVDCRST_MAG16</strain>
    </source>
</reference>
<dbReference type="AlphaFoldDB" id="A0A6J4LY41"/>
<dbReference type="Pfam" id="PF04324">
    <property type="entry name" value="Fer2_BFD"/>
    <property type="match status" value="1"/>
</dbReference>
<dbReference type="Gene3D" id="1.10.10.1100">
    <property type="entry name" value="BFD-like [2Fe-2S]-binding domain"/>
    <property type="match status" value="1"/>
</dbReference>
<protein>
    <submittedName>
        <fullName evidence="2">Nitrite reductase [NAD(P)H] large subunit</fullName>
        <ecNumber evidence="2">1.7.1.4</ecNumber>
    </submittedName>
</protein>